<dbReference type="PIRSF" id="PIRSF039085">
    <property type="entry name" value="ABC_ATPase_HisP"/>
    <property type="match status" value="1"/>
</dbReference>
<protein>
    <submittedName>
        <fullName evidence="10">Glutamine ABC transporter ATP-binding protein</fullName>
    </submittedName>
</protein>
<evidence type="ECO:0000256" key="6">
    <source>
        <dbReference type="ARBA" id="ARBA00022840"/>
    </source>
</evidence>
<dbReference type="GO" id="GO:0015424">
    <property type="term" value="F:ABC-type amino acid transporter activity"/>
    <property type="evidence" value="ECO:0007669"/>
    <property type="project" value="InterPro"/>
</dbReference>
<reference evidence="10 11" key="1">
    <citation type="submission" date="2016-03" db="EMBL/GenBank/DDBJ databases">
        <title>Draft genome sequence of Gluconobacter cerinus strain CECT 9110.</title>
        <authorList>
            <person name="Sainz F."/>
            <person name="Mas A."/>
            <person name="Torija M.J."/>
        </authorList>
    </citation>
    <scope>NUCLEOTIDE SEQUENCE [LARGE SCALE GENOMIC DNA]</scope>
    <source>
        <strain evidence="10 11">CECT 9110</strain>
    </source>
</reference>
<evidence type="ECO:0000256" key="2">
    <source>
        <dbReference type="ARBA" id="ARBA00005417"/>
    </source>
</evidence>
<dbReference type="PANTHER" id="PTHR43166">
    <property type="entry name" value="AMINO ACID IMPORT ATP-BINDING PROTEIN"/>
    <property type="match status" value="1"/>
</dbReference>
<evidence type="ECO:0000256" key="1">
    <source>
        <dbReference type="ARBA" id="ARBA00004202"/>
    </source>
</evidence>
<evidence type="ECO:0000313" key="11">
    <source>
        <dbReference type="Proteomes" id="UP000077786"/>
    </source>
</evidence>
<keyword evidence="7" id="KW-0029">Amino-acid transport</keyword>
<dbReference type="GO" id="GO:0016887">
    <property type="term" value="F:ATP hydrolysis activity"/>
    <property type="evidence" value="ECO:0007669"/>
    <property type="project" value="InterPro"/>
</dbReference>
<proteinExistence type="inferred from homology"/>
<evidence type="ECO:0000256" key="8">
    <source>
        <dbReference type="ARBA" id="ARBA00023136"/>
    </source>
</evidence>
<comment type="subcellular location">
    <subcellularLocation>
        <location evidence="1">Cell membrane</location>
        <topology evidence="1">Peripheral membrane protein</topology>
    </subcellularLocation>
</comment>
<dbReference type="InterPro" id="IPR003593">
    <property type="entry name" value="AAA+_ATPase"/>
</dbReference>
<comment type="caution">
    <text evidence="10">The sequence shown here is derived from an EMBL/GenBank/DDBJ whole genome shotgun (WGS) entry which is preliminary data.</text>
</comment>
<comment type="similarity">
    <text evidence="2">Belongs to the ABC transporter superfamily.</text>
</comment>
<dbReference type="PROSITE" id="PS50893">
    <property type="entry name" value="ABC_TRANSPORTER_2"/>
    <property type="match status" value="1"/>
</dbReference>
<evidence type="ECO:0000256" key="5">
    <source>
        <dbReference type="ARBA" id="ARBA00022741"/>
    </source>
</evidence>
<dbReference type="PATRIC" id="fig|38307.3.peg.856"/>
<evidence type="ECO:0000256" key="7">
    <source>
        <dbReference type="ARBA" id="ARBA00022970"/>
    </source>
</evidence>
<keyword evidence="8" id="KW-0472">Membrane</keyword>
<dbReference type="PANTHER" id="PTHR43166:SF9">
    <property type="entry name" value="GLUTAMATE_ASPARTATE IMPORT ATP-BINDING PROTEIN GLTL"/>
    <property type="match status" value="1"/>
</dbReference>
<organism evidence="10 11">
    <name type="scientific">Gluconobacter cerinus</name>
    <dbReference type="NCBI Taxonomy" id="38307"/>
    <lineage>
        <taxon>Bacteria</taxon>
        <taxon>Pseudomonadati</taxon>
        <taxon>Pseudomonadota</taxon>
        <taxon>Alphaproteobacteria</taxon>
        <taxon>Acetobacterales</taxon>
        <taxon>Acetobacteraceae</taxon>
        <taxon>Gluconobacter</taxon>
    </lineage>
</organism>
<dbReference type="Pfam" id="PF00005">
    <property type="entry name" value="ABC_tran"/>
    <property type="match status" value="1"/>
</dbReference>
<dbReference type="Proteomes" id="UP000077786">
    <property type="component" value="Unassembled WGS sequence"/>
</dbReference>
<keyword evidence="5" id="KW-0547">Nucleotide-binding</keyword>
<keyword evidence="6 10" id="KW-0067">ATP-binding</keyword>
<dbReference type="Gene3D" id="3.40.50.300">
    <property type="entry name" value="P-loop containing nucleotide triphosphate hydrolases"/>
    <property type="match status" value="1"/>
</dbReference>
<feature type="domain" description="ABC transporter" evidence="9">
    <location>
        <begin position="28"/>
        <end position="270"/>
    </location>
</feature>
<dbReference type="GO" id="GO:0005524">
    <property type="term" value="F:ATP binding"/>
    <property type="evidence" value="ECO:0007669"/>
    <property type="project" value="UniProtKB-KW"/>
</dbReference>
<keyword evidence="4" id="KW-1003">Cell membrane</keyword>
<dbReference type="InterPro" id="IPR017871">
    <property type="entry name" value="ABC_transporter-like_CS"/>
</dbReference>
<dbReference type="PROSITE" id="PS00211">
    <property type="entry name" value="ABC_TRANSPORTER_1"/>
    <property type="match status" value="1"/>
</dbReference>
<evidence type="ECO:0000259" key="9">
    <source>
        <dbReference type="PROSITE" id="PS50893"/>
    </source>
</evidence>
<dbReference type="InterPro" id="IPR003439">
    <property type="entry name" value="ABC_transporter-like_ATP-bd"/>
</dbReference>
<evidence type="ECO:0000313" key="10">
    <source>
        <dbReference type="EMBL" id="OAJ68130.1"/>
    </source>
</evidence>
<dbReference type="InterPro" id="IPR050086">
    <property type="entry name" value="MetN_ABC_transporter-like"/>
</dbReference>
<dbReference type="InterPro" id="IPR027417">
    <property type="entry name" value="P-loop_NTPase"/>
</dbReference>
<dbReference type="SUPFAM" id="SSF52540">
    <property type="entry name" value="P-loop containing nucleoside triphosphate hydrolases"/>
    <property type="match status" value="1"/>
</dbReference>
<dbReference type="EMBL" id="LUTU01000005">
    <property type="protein sequence ID" value="OAJ68130.1"/>
    <property type="molecule type" value="Genomic_DNA"/>
</dbReference>
<sequence length="274" mass="30029">MRGPLRGLNGIMITRLVKGCLELTDLVLQASGIAKSFDGNEILRGLSLDVERGELISIIGPSGCGKSTFLRCLNFLEHPDAGTVRIEDVTLACTGKSWTRANEAQAHRLRAHVGMVFQAFNLFPHRTVIDNVMMAPMRVKGVSRDEAQATACTLLEKVGLAGVKNRYPDSLSGGQKQRAAIARALAMKPSVMLYDEPTSALDPELSEEVLSVMRDLDDDGMTQLVVTHDMRFARAASDRVLYVEAGEIVESGDPDLMFANPKEGRTRRFLRTLL</sequence>
<evidence type="ECO:0000256" key="4">
    <source>
        <dbReference type="ARBA" id="ARBA00022475"/>
    </source>
</evidence>
<dbReference type="AlphaFoldDB" id="A0A1B6VLQ1"/>
<dbReference type="InterPro" id="IPR030679">
    <property type="entry name" value="ABC_ATPase_HisP-typ"/>
</dbReference>
<dbReference type="SMART" id="SM00382">
    <property type="entry name" value="AAA"/>
    <property type="match status" value="1"/>
</dbReference>
<gene>
    <name evidence="10" type="primary">glnQ</name>
    <name evidence="10" type="ORF">A0123_00833</name>
</gene>
<accession>A0A1B6VLQ1</accession>
<name>A0A1B6VLQ1_9PROT</name>
<keyword evidence="3" id="KW-0813">Transport</keyword>
<dbReference type="GO" id="GO:0005886">
    <property type="term" value="C:plasma membrane"/>
    <property type="evidence" value="ECO:0007669"/>
    <property type="project" value="UniProtKB-SubCell"/>
</dbReference>
<dbReference type="CDD" id="cd03262">
    <property type="entry name" value="ABC_HisP_GlnQ"/>
    <property type="match status" value="1"/>
</dbReference>
<evidence type="ECO:0000256" key="3">
    <source>
        <dbReference type="ARBA" id="ARBA00022448"/>
    </source>
</evidence>